<dbReference type="RefSeq" id="XP_001387453.2">
    <property type="nucleotide sequence ID" value="XM_001387416.1"/>
</dbReference>
<dbReference type="eggNOG" id="ENOG502REDF">
    <property type="taxonomic scope" value="Eukaryota"/>
</dbReference>
<protein>
    <submittedName>
        <fullName evidence="3">Uncharacterized protein</fullName>
    </submittedName>
</protein>
<dbReference type="AlphaFoldDB" id="A3GFZ2"/>
<dbReference type="InParanoid" id="A3GFZ2"/>
<gene>
    <name evidence="3" type="ORF">PICST_28415</name>
</gene>
<evidence type="ECO:0000256" key="1">
    <source>
        <dbReference type="ARBA" id="ARBA00022614"/>
    </source>
</evidence>
<dbReference type="InterPro" id="IPR051071">
    <property type="entry name" value="LRR-bact_E3_ubiq_ligases"/>
</dbReference>
<dbReference type="KEGG" id="pic:PICST_28415"/>
<dbReference type="STRING" id="322104.A3GFZ2"/>
<evidence type="ECO:0000313" key="3">
    <source>
        <dbReference type="EMBL" id="EAZ63430.2"/>
    </source>
</evidence>
<dbReference type="SUPFAM" id="SSF52058">
    <property type="entry name" value="L domain-like"/>
    <property type="match status" value="1"/>
</dbReference>
<keyword evidence="2" id="KW-0677">Repeat</keyword>
<evidence type="ECO:0000256" key="2">
    <source>
        <dbReference type="ARBA" id="ARBA00022737"/>
    </source>
</evidence>
<dbReference type="PANTHER" id="PTHR47114">
    <property type="match status" value="1"/>
</dbReference>
<dbReference type="OrthoDB" id="10027416at2759"/>
<dbReference type="HOGENOM" id="CLU_023468_0_0_1"/>
<dbReference type="InterPro" id="IPR032675">
    <property type="entry name" value="LRR_dom_sf"/>
</dbReference>
<sequence length="677" mass="77002">MTELNIDLHSLPDHCVQFILDLLSFRVLQSLASNGTSPFQTKILRSIYKVVDIGYGYNRKLDLEYLKSHELFGSRNEISAQLKSCQAFQQLLDSNRQIRVQEVRIMSVPAPRFIPNLHELDSVERIFVNLANLDNFRKGERNALRYLPDNVYMVVTDYYPEMLFPQNLRKLELSLWDAMTVENLPPRLQFLSIAQRSGEPSMSLQQLGRLPQTLKHLILLNCIDMSHEDGECKLDLPLSLCALKISTGYSGNACLDISHLKNLQRFSVYLPVLPLSFFKLPPSILKLCYESERGLSCSEQISKLSLLNNVQLQLGNVKSKIRFSNSVNNVCLKSGRFGSKPVGDCIELPEQLKFLEFQNCSGLRLTSNHAYMTSLTIFSCKVISLPVIDSLKTLKIINLRNQIKFWDTIDKYFPELLWLEVENSQLESVPSIPCQLETLILDHNLIQEFHLRVPPSLTSISMVSNILKTFIVSGPSNLKKIDIQMNRFSELSHSRLQLPSSLCELDMSACKIFSVSEGFTFPDNICVLSLRNNSILNLDSILSKLPLRIVYLDVSTQFRIFNPRKNEKRTTVKSKTLWNVDLDGALLGLSINWADCPNLQYISMSENYLGDIDLKDFPSSLKGIKLSYTTINKLEGDFENLTNLIEVDLTNCEGHLGKDIENNTKKFGPMVLVSPTR</sequence>
<name>A3GFZ2_PICST</name>
<accession>A3GFZ2</accession>
<dbReference type="PANTHER" id="PTHR47114:SF2">
    <property type="entry name" value="OLIGODENDROCYTE-MYELIN GLYCOPROTEIN"/>
    <property type="match status" value="1"/>
</dbReference>
<evidence type="ECO:0000313" key="4">
    <source>
        <dbReference type="Proteomes" id="UP000002258"/>
    </source>
</evidence>
<dbReference type="Gene3D" id="3.80.10.10">
    <property type="entry name" value="Ribonuclease Inhibitor"/>
    <property type="match status" value="2"/>
</dbReference>
<dbReference type="EMBL" id="AAVQ01000001">
    <property type="protein sequence ID" value="EAZ63430.2"/>
    <property type="molecule type" value="Genomic_DNA"/>
</dbReference>
<proteinExistence type="predicted"/>
<dbReference type="OMA" id="SANENHH"/>
<dbReference type="GeneID" id="4851191"/>
<reference evidence="3 4" key="1">
    <citation type="journal article" date="2007" name="Nat. Biotechnol.">
        <title>Genome sequence of the lignocellulose-bioconverting and xylose-fermenting yeast Pichia stipitis.</title>
        <authorList>
            <person name="Jeffries T.W."/>
            <person name="Grigoriev I.V."/>
            <person name="Grimwood J."/>
            <person name="Laplaza J.M."/>
            <person name="Aerts A."/>
            <person name="Salamov A."/>
            <person name="Schmutz J."/>
            <person name="Lindquist E."/>
            <person name="Dehal P."/>
            <person name="Shapiro H."/>
            <person name="Jin Y.S."/>
            <person name="Passoth V."/>
            <person name="Richardson P.M."/>
        </authorList>
    </citation>
    <scope>NUCLEOTIDE SEQUENCE [LARGE SCALE GENOMIC DNA]</scope>
    <source>
        <strain evidence="4">ATCC 58785 / CBS 6054 / NBRC 10063 / NRRL Y-11545</strain>
    </source>
</reference>
<keyword evidence="1" id="KW-0433">Leucine-rich repeat</keyword>
<comment type="caution">
    <text evidence="3">The sequence shown here is derived from an EMBL/GenBank/DDBJ whole genome shotgun (WGS) entry which is preliminary data.</text>
</comment>
<organism evidence="3 4">
    <name type="scientific">Scheffersomyces stipitis (strain ATCC 58785 / CBS 6054 / NBRC 10063 / NRRL Y-11545)</name>
    <name type="common">Yeast</name>
    <name type="synonym">Pichia stipitis</name>
    <dbReference type="NCBI Taxonomy" id="322104"/>
    <lineage>
        <taxon>Eukaryota</taxon>
        <taxon>Fungi</taxon>
        <taxon>Dikarya</taxon>
        <taxon>Ascomycota</taxon>
        <taxon>Saccharomycotina</taxon>
        <taxon>Pichiomycetes</taxon>
        <taxon>Debaryomycetaceae</taxon>
        <taxon>Scheffersomyces</taxon>
    </lineage>
</organism>
<dbReference type="Proteomes" id="UP000002258">
    <property type="component" value="Chromosome 1"/>
</dbReference>
<keyword evidence="4" id="KW-1185">Reference proteome</keyword>